<dbReference type="EMBL" id="LAZR01069570">
    <property type="protein sequence ID" value="KKK47456.1"/>
    <property type="molecule type" value="Genomic_DNA"/>
</dbReference>
<proteinExistence type="predicted"/>
<protein>
    <submittedName>
        <fullName evidence="2">Uncharacterized protein</fullName>
    </submittedName>
</protein>
<gene>
    <name evidence="2" type="ORF">LCGC14_3154990</name>
</gene>
<feature type="non-terminal residue" evidence="2">
    <location>
        <position position="20"/>
    </location>
</feature>
<sequence length="20" mass="2082">MAELSRPWSGTVTGDAGPYS</sequence>
<evidence type="ECO:0000313" key="2">
    <source>
        <dbReference type="EMBL" id="KKK47456.1"/>
    </source>
</evidence>
<organism evidence="2">
    <name type="scientific">marine sediment metagenome</name>
    <dbReference type="NCBI Taxonomy" id="412755"/>
    <lineage>
        <taxon>unclassified sequences</taxon>
        <taxon>metagenomes</taxon>
        <taxon>ecological metagenomes</taxon>
    </lineage>
</organism>
<reference evidence="2" key="1">
    <citation type="journal article" date="2015" name="Nature">
        <title>Complex archaea that bridge the gap between prokaryotes and eukaryotes.</title>
        <authorList>
            <person name="Spang A."/>
            <person name="Saw J.H."/>
            <person name="Jorgensen S.L."/>
            <person name="Zaremba-Niedzwiedzka K."/>
            <person name="Martijn J."/>
            <person name="Lind A.E."/>
            <person name="van Eijk R."/>
            <person name="Schleper C."/>
            <person name="Guy L."/>
            <person name="Ettema T.J."/>
        </authorList>
    </citation>
    <scope>NUCLEOTIDE SEQUENCE</scope>
</reference>
<comment type="caution">
    <text evidence="2">The sequence shown here is derived from an EMBL/GenBank/DDBJ whole genome shotgun (WGS) entry which is preliminary data.</text>
</comment>
<evidence type="ECO:0000256" key="1">
    <source>
        <dbReference type="SAM" id="MobiDB-lite"/>
    </source>
</evidence>
<accession>A0A0F8YHG2</accession>
<name>A0A0F8YHG2_9ZZZZ</name>
<dbReference type="AlphaFoldDB" id="A0A0F8YHG2"/>
<feature type="region of interest" description="Disordered" evidence="1">
    <location>
        <begin position="1"/>
        <end position="20"/>
    </location>
</feature>